<dbReference type="EMBL" id="ATMK01000052">
    <property type="protein sequence ID" value="KJJ86148.1"/>
    <property type="molecule type" value="Genomic_DNA"/>
</dbReference>
<evidence type="ECO:0000313" key="2">
    <source>
        <dbReference type="EMBL" id="KJJ86140.1"/>
    </source>
</evidence>
<reference evidence="4 5" key="1">
    <citation type="journal article" date="2015" name="BMC Genomics">
        <title>Comparative genome analysis of Prevotella intermedia strain isolated from infected root canal reveals features related to pathogenicity and adaptation.</title>
        <authorList>
            <person name="Ruan Y."/>
            <person name="Shen L."/>
            <person name="Zou Y."/>
            <person name="Qi Z."/>
            <person name="Yin J."/>
            <person name="Jiang J."/>
            <person name="Guo L."/>
            <person name="He L."/>
            <person name="Chen Z."/>
            <person name="Tang Z."/>
            <person name="Qin S."/>
        </authorList>
    </citation>
    <scope>NUCLEOTIDE SEQUENCE [LARGE SCALE GENOMIC DNA]</scope>
    <source>
        <strain evidence="4 5">ZT</strain>
    </source>
</reference>
<dbReference type="AlphaFoldDB" id="A0AAP0YLV0"/>
<dbReference type="EMBL" id="ATMK01000018">
    <property type="protein sequence ID" value="KJJ86714.1"/>
    <property type="molecule type" value="Genomic_DNA"/>
</dbReference>
<name>A0AAP0YLV0_PREIN</name>
<protein>
    <submittedName>
        <fullName evidence="4">Transposase</fullName>
    </submittedName>
</protein>
<dbReference type="EMBL" id="ATMK01000055">
    <property type="protein sequence ID" value="KJJ86140.1"/>
    <property type="molecule type" value="Genomic_DNA"/>
</dbReference>
<organism evidence="4 5">
    <name type="scientific">Prevotella intermedia ZT</name>
    <dbReference type="NCBI Taxonomy" id="1347790"/>
    <lineage>
        <taxon>Bacteria</taxon>
        <taxon>Pseudomonadati</taxon>
        <taxon>Bacteroidota</taxon>
        <taxon>Bacteroidia</taxon>
        <taxon>Bacteroidales</taxon>
        <taxon>Prevotellaceae</taxon>
        <taxon>Prevotella</taxon>
    </lineage>
</organism>
<dbReference type="EMBL" id="ATMK01000058">
    <property type="protein sequence ID" value="KJJ86138.1"/>
    <property type="molecule type" value="Genomic_DNA"/>
</dbReference>
<evidence type="ECO:0000313" key="1">
    <source>
        <dbReference type="EMBL" id="KJJ86138.1"/>
    </source>
</evidence>
<evidence type="ECO:0000313" key="3">
    <source>
        <dbReference type="EMBL" id="KJJ86148.1"/>
    </source>
</evidence>
<accession>A0AAP0YLV0</accession>
<evidence type="ECO:0000313" key="5">
    <source>
        <dbReference type="Proteomes" id="UP000032541"/>
    </source>
</evidence>
<comment type="caution">
    <text evidence="4">The sequence shown here is derived from an EMBL/GenBank/DDBJ whole genome shotgun (WGS) entry which is preliminary data.</text>
</comment>
<gene>
    <name evidence="4" type="ORF">M573_118033</name>
    <name evidence="3" type="ORF">M573_152003</name>
    <name evidence="2" type="ORF">M573_155001</name>
    <name evidence="1" type="ORF">M573_158001</name>
</gene>
<sequence>MGHAAKYLSLDVCHAELVCGTGEGRADGILYALQCIGND</sequence>
<dbReference type="Proteomes" id="UP000032541">
    <property type="component" value="Unassembled WGS sequence"/>
</dbReference>
<evidence type="ECO:0000313" key="4">
    <source>
        <dbReference type="EMBL" id="KJJ86714.1"/>
    </source>
</evidence>
<proteinExistence type="predicted"/>